<reference evidence="4" key="1">
    <citation type="submission" date="2013-07" db="EMBL/GenBank/DDBJ databases">
        <title>The genome of Eucalyptus grandis.</title>
        <authorList>
            <person name="Schmutz J."/>
            <person name="Hayes R."/>
            <person name="Myburg A."/>
            <person name="Tuskan G."/>
            <person name="Grattapaglia D."/>
            <person name="Rokhsar D.S."/>
        </authorList>
    </citation>
    <scope>NUCLEOTIDE SEQUENCE</scope>
    <source>
        <tissue evidence="4">Leaf extractions</tissue>
    </source>
</reference>
<sequence length="223" mass="25166">MKSQPASQEETALQLAIKNDWFDAVVLLVENLKQHKKEKLTNWKDNKGNTVLHLAIDGEQATSAPQSPSRLPSKKLKREKESMGDIRNVLLVVAVLIASTTYQAVLQPPSFITEVDNTSTKGFQGYYASWITSPLGRDFAYVVFMSGNTFGFLMSVHMIICLTRDLPFRLPLLLSVTAMVQTYYCFTYYLPFTLMNKLFGLKNVELLSMLPIMTFFNGKAFSV</sequence>
<feature type="compositionally biased region" description="Polar residues" evidence="1">
    <location>
        <begin position="60"/>
        <end position="70"/>
    </location>
</feature>
<protein>
    <recommendedName>
        <fullName evidence="3">PGG domain-containing protein</fullName>
    </recommendedName>
</protein>
<evidence type="ECO:0000256" key="2">
    <source>
        <dbReference type="SAM" id="Phobius"/>
    </source>
</evidence>
<feature type="transmembrane region" description="Helical" evidence="2">
    <location>
        <begin position="172"/>
        <end position="190"/>
    </location>
</feature>
<feature type="transmembrane region" description="Helical" evidence="2">
    <location>
        <begin position="86"/>
        <end position="105"/>
    </location>
</feature>
<proteinExistence type="predicted"/>
<dbReference type="STRING" id="71139.A0A059C427"/>
<feature type="transmembrane region" description="Helical" evidence="2">
    <location>
        <begin position="139"/>
        <end position="160"/>
    </location>
</feature>
<dbReference type="OMA" id="YASWITS"/>
<dbReference type="AlphaFoldDB" id="A0A059C427"/>
<dbReference type="InterPro" id="IPR036770">
    <property type="entry name" value="Ankyrin_rpt-contain_sf"/>
</dbReference>
<keyword evidence="2" id="KW-0472">Membrane</keyword>
<gene>
    <name evidence="4" type="ORF">EUGRSUZ_E01684</name>
</gene>
<dbReference type="EMBL" id="KK198757">
    <property type="protein sequence ID" value="KCW73223.1"/>
    <property type="molecule type" value="Genomic_DNA"/>
</dbReference>
<organism evidence="4">
    <name type="scientific">Eucalyptus grandis</name>
    <name type="common">Flooded gum</name>
    <dbReference type="NCBI Taxonomy" id="71139"/>
    <lineage>
        <taxon>Eukaryota</taxon>
        <taxon>Viridiplantae</taxon>
        <taxon>Streptophyta</taxon>
        <taxon>Embryophyta</taxon>
        <taxon>Tracheophyta</taxon>
        <taxon>Spermatophyta</taxon>
        <taxon>Magnoliopsida</taxon>
        <taxon>eudicotyledons</taxon>
        <taxon>Gunneridae</taxon>
        <taxon>Pentapetalae</taxon>
        <taxon>rosids</taxon>
        <taxon>malvids</taxon>
        <taxon>Myrtales</taxon>
        <taxon>Myrtaceae</taxon>
        <taxon>Myrtoideae</taxon>
        <taxon>Eucalypteae</taxon>
        <taxon>Eucalyptus</taxon>
    </lineage>
</organism>
<dbReference type="Gene3D" id="1.25.40.20">
    <property type="entry name" value="Ankyrin repeat-containing domain"/>
    <property type="match status" value="1"/>
</dbReference>
<feature type="region of interest" description="Disordered" evidence="1">
    <location>
        <begin position="57"/>
        <end position="79"/>
    </location>
</feature>
<accession>A0A059C427</accession>
<evidence type="ECO:0000259" key="3">
    <source>
        <dbReference type="Pfam" id="PF13962"/>
    </source>
</evidence>
<dbReference type="Pfam" id="PF13962">
    <property type="entry name" value="PGG"/>
    <property type="match status" value="1"/>
</dbReference>
<evidence type="ECO:0000256" key="1">
    <source>
        <dbReference type="SAM" id="MobiDB-lite"/>
    </source>
</evidence>
<dbReference type="PANTHER" id="PTHR24128">
    <property type="entry name" value="HOMEOBOX PROTEIN WARIAI"/>
    <property type="match status" value="1"/>
</dbReference>
<dbReference type="InterPro" id="IPR026961">
    <property type="entry name" value="PGG_dom"/>
</dbReference>
<dbReference type="PANTHER" id="PTHR24128:SF61">
    <property type="entry name" value="ANKYRIN REPEAT-CONTAINING PROTEIN BDA1-LIKE"/>
    <property type="match status" value="1"/>
</dbReference>
<name>A0A059C427_EUCGR</name>
<keyword evidence="2" id="KW-1133">Transmembrane helix</keyword>
<dbReference type="InParanoid" id="A0A059C427"/>
<evidence type="ECO:0000313" key="4">
    <source>
        <dbReference type="EMBL" id="KCW73223.1"/>
    </source>
</evidence>
<keyword evidence="2" id="KW-0812">Transmembrane</keyword>
<dbReference type="Gramene" id="KCW73223">
    <property type="protein sequence ID" value="KCW73223"/>
    <property type="gene ID" value="EUGRSUZ_E01684"/>
</dbReference>
<feature type="domain" description="PGG" evidence="3">
    <location>
        <begin position="81"/>
        <end position="165"/>
    </location>
</feature>